<keyword evidence="13" id="KW-1185">Reference proteome</keyword>
<keyword evidence="5" id="KW-0501">Molybdenum cofactor biosynthesis</keyword>
<evidence type="ECO:0000256" key="11">
    <source>
        <dbReference type="ARBA" id="ARBA00049878"/>
    </source>
</evidence>
<gene>
    <name evidence="12" type="primary">moaE</name>
    <name evidence="12" type="ORF">I9W95_09015</name>
</gene>
<comment type="pathway">
    <text evidence="1">Cofactor biosynthesis; molybdopterin biosynthesis.</text>
</comment>
<evidence type="ECO:0000256" key="9">
    <source>
        <dbReference type="ARBA" id="ARBA00030781"/>
    </source>
</evidence>
<dbReference type="Gene3D" id="3.90.1170.40">
    <property type="entry name" value="Molybdopterin biosynthesis MoaE subunit"/>
    <property type="match status" value="1"/>
</dbReference>
<keyword evidence="12" id="KW-0808">Transferase</keyword>
<dbReference type="RefSeq" id="WP_225674052.1">
    <property type="nucleotide sequence ID" value="NZ_JAEDAH010000043.1"/>
</dbReference>
<dbReference type="Pfam" id="PF02391">
    <property type="entry name" value="MoaE"/>
    <property type="match status" value="1"/>
</dbReference>
<proteinExistence type="inferred from homology"/>
<evidence type="ECO:0000313" key="12">
    <source>
        <dbReference type="EMBL" id="MCA6063748.1"/>
    </source>
</evidence>
<evidence type="ECO:0000256" key="2">
    <source>
        <dbReference type="ARBA" id="ARBA00005426"/>
    </source>
</evidence>
<comment type="subunit">
    <text evidence="6">Heterotetramer of 2 MoaD subunits and 2 MoaE subunits. Also stable as homodimer. The enzyme changes between these two forms during catalysis.</text>
</comment>
<dbReference type="PANTHER" id="PTHR23404">
    <property type="entry name" value="MOLYBDOPTERIN SYNTHASE RELATED"/>
    <property type="match status" value="1"/>
</dbReference>
<evidence type="ECO:0000256" key="10">
    <source>
        <dbReference type="ARBA" id="ARBA00032474"/>
    </source>
</evidence>
<name>A0ABS7ZPX1_9GAMM</name>
<dbReference type="SUPFAM" id="SSF54690">
    <property type="entry name" value="Molybdopterin synthase subunit MoaE"/>
    <property type="match status" value="1"/>
</dbReference>
<reference evidence="12 13" key="1">
    <citation type="submission" date="2020-12" db="EMBL/GenBank/DDBJ databases">
        <title>Novel Thalassolituus-related marine hydrocarbonoclastic bacteria mediated algae-derived hydrocarbons mineralization in twilight zone of the northern South China Sea.</title>
        <authorList>
            <person name="Dong C."/>
        </authorList>
    </citation>
    <scope>NUCLEOTIDE SEQUENCE [LARGE SCALE GENOMIC DNA]</scope>
    <source>
        <strain evidence="12 13">IMCC1826</strain>
    </source>
</reference>
<evidence type="ECO:0000256" key="5">
    <source>
        <dbReference type="ARBA" id="ARBA00023150"/>
    </source>
</evidence>
<dbReference type="CDD" id="cd00756">
    <property type="entry name" value="MoaE"/>
    <property type="match status" value="1"/>
</dbReference>
<dbReference type="InterPro" id="IPR036563">
    <property type="entry name" value="MoaE_sf"/>
</dbReference>
<comment type="similarity">
    <text evidence="2">Belongs to the MoaE family.</text>
</comment>
<comment type="caution">
    <text evidence="12">The sequence shown here is derived from an EMBL/GenBank/DDBJ whole genome shotgun (WGS) entry which is preliminary data.</text>
</comment>
<organism evidence="12 13">
    <name type="scientific">Thalassolituus marinus</name>
    <dbReference type="NCBI Taxonomy" id="671053"/>
    <lineage>
        <taxon>Bacteria</taxon>
        <taxon>Pseudomonadati</taxon>
        <taxon>Pseudomonadota</taxon>
        <taxon>Gammaproteobacteria</taxon>
        <taxon>Oceanospirillales</taxon>
        <taxon>Oceanospirillaceae</taxon>
        <taxon>Thalassolituus</taxon>
    </lineage>
</organism>
<dbReference type="GO" id="GO:0030366">
    <property type="term" value="F:molybdopterin synthase activity"/>
    <property type="evidence" value="ECO:0007669"/>
    <property type="project" value="UniProtKB-EC"/>
</dbReference>
<dbReference type="EMBL" id="JAEDAH010000043">
    <property type="protein sequence ID" value="MCA6063748.1"/>
    <property type="molecule type" value="Genomic_DNA"/>
</dbReference>
<protein>
    <recommendedName>
        <fullName evidence="4">Molybdopterin synthase catalytic subunit</fullName>
        <ecNumber evidence="3">2.8.1.12</ecNumber>
    </recommendedName>
    <alternativeName>
        <fullName evidence="9">MPT synthase subunit 2</fullName>
    </alternativeName>
    <alternativeName>
        <fullName evidence="7">Molybdenum cofactor biosynthesis protein E</fullName>
    </alternativeName>
    <alternativeName>
        <fullName evidence="8">Molybdopterin-converting factor large subunit</fullName>
    </alternativeName>
    <alternativeName>
        <fullName evidence="10">Molybdopterin-converting factor subunit 2</fullName>
    </alternativeName>
</protein>
<comment type="catalytic activity">
    <reaction evidence="11">
        <text>2 [molybdopterin-synthase sulfur-carrier protein]-C-terminal-Gly-aminoethanethioate + cyclic pyranopterin phosphate + H2O = molybdopterin + 2 [molybdopterin-synthase sulfur-carrier protein]-C-terminal Gly-Gly + 2 H(+)</text>
        <dbReference type="Rhea" id="RHEA:26333"/>
        <dbReference type="Rhea" id="RHEA-COMP:12202"/>
        <dbReference type="Rhea" id="RHEA-COMP:19907"/>
        <dbReference type="ChEBI" id="CHEBI:15377"/>
        <dbReference type="ChEBI" id="CHEBI:15378"/>
        <dbReference type="ChEBI" id="CHEBI:58698"/>
        <dbReference type="ChEBI" id="CHEBI:59648"/>
        <dbReference type="ChEBI" id="CHEBI:90778"/>
        <dbReference type="ChEBI" id="CHEBI:232372"/>
        <dbReference type="EC" id="2.8.1.12"/>
    </reaction>
</comment>
<sequence>MTPLTRIAVQNEDFSLADEYERLQNQAECGAIVSFSGRVRDLATTPLLHMTLEHYPGMTEKALADIVQQARTRWPLGMITVIHRVGKLAVNEQIVLVLVSSAHRQAAFNACEFIMDFLKSRAPFWKKETTTEGTHWVEAKASDEAAVKRW</sequence>
<evidence type="ECO:0000256" key="8">
    <source>
        <dbReference type="ARBA" id="ARBA00030407"/>
    </source>
</evidence>
<dbReference type="EC" id="2.8.1.12" evidence="3"/>
<accession>A0ABS7ZPX1</accession>
<evidence type="ECO:0000313" key="13">
    <source>
        <dbReference type="Proteomes" id="UP000714380"/>
    </source>
</evidence>
<evidence type="ECO:0000256" key="7">
    <source>
        <dbReference type="ARBA" id="ARBA00029745"/>
    </source>
</evidence>
<evidence type="ECO:0000256" key="3">
    <source>
        <dbReference type="ARBA" id="ARBA00011950"/>
    </source>
</evidence>
<dbReference type="Proteomes" id="UP000714380">
    <property type="component" value="Unassembled WGS sequence"/>
</dbReference>
<dbReference type="NCBIfam" id="NF007959">
    <property type="entry name" value="PRK10678.1"/>
    <property type="match status" value="1"/>
</dbReference>
<dbReference type="InterPro" id="IPR003448">
    <property type="entry name" value="Mopterin_biosynth_MoaE"/>
</dbReference>
<evidence type="ECO:0000256" key="4">
    <source>
        <dbReference type="ARBA" id="ARBA00013858"/>
    </source>
</evidence>
<evidence type="ECO:0000256" key="1">
    <source>
        <dbReference type="ARBA" id="ARBA00005046"/>
    </source>
</evidence>
<evidence type="ECO:0000256" key="6">
    <source>
        <dbReference type="ARBA" id="ARBA00026066"/>
    </source>
</evidence>